<feature type="domain" description="Peptidase M12B" evidence="9">
    <location>
        <begin position="278"/>
        <end position="489"/>
    </location>
</feature>
<feature type="binding site" evidence="4">
    <location>
        <position position="438"/>
    </location>
    <ligand>
        <name>Zn(2+)</name>
        <dbReference type="ChEBI" id="CHEBI:29105"/>
        <note>catalytic</note>
    </ligand>
</feature>
<evidence type="ECO:0000259" key="9">
    <source>
        <dbReference type="PROSITE" id="PS50215"/>
    </source>
</evidence>
<keyword evidence="10" id="KW-0378">Hydrolase</keyword>
<dbReference type="PROSITE" id="PS50214">
    <property type="entry name" value="DISINTEGRIN_2"/>
    <property type="match status" value="1"/>
</dbReference>
<dbReference type="SUPFAM" id="SSF55486">
    <property type="entry name" value="Metalloproteases ('zincins'), catalytic domain"/>
    <property type="match status" value="1"/>
</dbReference>
<dbReference type="SMART" id="SM00050">
    <property type="entry name" value="DISIN"/>
    <property type="match status" value="1"/>
</dbReference>
<feature type="binding site" evidence="4">
    <location>
        <position position="432"/>
    </location>
    <ligand>
        <name>Zn(2+)</name>
        <dbReference type="ChEBI" id="CHEBI:29105"/>
        <note>catalytic</note>
    </ligand>
</feature>
<accession>A0A017ST56</accession>
<dbReference type="GO" id="GO:0004222">
    <property type="term" value="F:metalloendopeptidase activity"/>
    <property type="evidence" value="ECO:0007669"/>
    <property type="project" value="InterPro"/>
</dbReference>
<keyword evidence="11" id="KW-1185">Reference proteome</keyword>
<dbReference type="SUPFAM" id="SSF57552">
    <property type="entry name" value="Blood coagulation inhibitor (disintegrin)"/>
    <property type="match status" value="1"/>
</dbReference>
<dbReference type="PANTHER" id="PTHR11905:SF159">
    <property type="entry name" value="ADAM METALLOPROTEASE"/>
    <property type="match status" value="1"/>
</dbReference>
<evidence type="ECO:0000313" key="10">
    <source>
        <dbReference type="EMBL" id="EYE99789.1"/>
    </source>
</evidence>
<dbReference type="InterPro" id="IPR024079">
    <property type="entry name" value="MetalloPept_cat_dom_sf"/>
</dbReference>
<dbReference type="GO" id="GO:0006508">
    <property type="term" value="P:proteolysis"/>
    <property type="evidence" value="ECO:0007669"/>
    <property type="project" value="UniProtKB-KW"/>
</dbReference>
<organism evidence="10 11">
    <name type="scientific">Aspergillus ruber (strain CBS 135680)</name>
    <dbReference type="NCBI Taxonomy" id="1388766"/>
    <lineage>
        <taxon>Eukaryota</taxon>
        <taxon>Fungi</taxon>
        <taxon>Dikarya</taxon>
        <taxon>Ascomycota</taxon>
        <taxon>Pezizomycotina</taxon>
        <taxon>Eurotiomycetes</taxon>
        <taxon>Eurotiomycetidae</taxon>
        <taxon>Eurotiales</taxon>
        <taxon>Aspergillaceae</taxon>
        <taxon>Aspergillus</taxon>
        <taxon>Aspergillus subgen. Aspergillus</taxon>
    </lineage>
</organism>
<dbReference type="InterPro" id="IPR001762">
    <property type="entry name" value="Disintegrin_dom"/>
</dbReference>
<sequence length="800" mass="85346">MRLFRKVLPLVASVIPALFVGDVEARSQAPKAIRHVSSVLHPVIKAPSHQIDHLSHFDLTFSLHSGTQRIKLELEPNHDILADDAYVQYLDKEGNVHRAEPIQRHEHKVFKGRALVGTGPGRWNPVGWARIYMKRDGVKPLFEGAFLVHGDHHHIELSSTYLSKKREDDIAITQRSEEFMIVYRDSDMVRHVQHSGLKRSFGEAATCQADQLGFNTDPDHPVLRAYDYREPSRWGAMSLNSMFGLSKRQSDIGGVSGNTGNANLKSTIDDTSGCPNTKQVALIGIATDCSFTSGFSDNQTAREWIINTVNSASSVYESSFNISIGLRNLTVNEADCPTTAPESTKWNIPCDQGNVSSRLNLFSQWRGDNKDSNAYWTLMSGCPTGSEVGLSWLGQLCNSDATDQGSSIVSGTNIVVRTSGGGWQVFAHESGHTFGAVHDCDSSTCAQGYDSSSQCCPLSSSTCDADAKYIMNPSAQDVKNFSPCTIGNICSALGGNSVSSSCLSQNKGVTTITGSQCGNGIVEDGEDCDCGGEDSCGSNNCCDAKTCKFKNNAVCDDANDGCCSDCQYSSADTVCRASRGECDIEEKCSGNSSSCPSDSYKDDGSSCGSGSGLTCASGQCTSRDQQCKSLMGSLLNSNDTWACDDSSCTVVCASDTTGPNSCSILEQNNFIDGTPCGGGGHCKNGKCAGSSVGGEIKSWVDKHKGVVIGICCAVGGLIVLAILSCLFNRCRRSRAKPVPVPVPPPGGWQRSMPPPPRPSMGQWANGPNGAGYQGLSNEPPPPYPGPYYANPAPAVHTRYA</sequence>
<evidence type="ECO:0000256" key="5">
    <source>
        <dbReference type="SAM" id="MobiDB-lite"/>
    </source>
</evidence>
<protein>
    <recommendedName>
        <fullName evidence="3">Disintegrin and metalloproteinase domain-containing protein B</fullName>
    </recommendedName>
</protein>
<comment type="function">
    <text evidence="2">Probable zinc protease.</text>
</comment>
<feature type="transmembrane region" description="Helical" evidence="6">
    <location>
        <begin position="706"/>
        <end position="727"/>
    </location>
</feature>
<evidence type="ECO:0000256" key="7">
    <source>
        <dbReference type="SAM" id="SignalP"/>
    </source>
</evidence>
<dbReference type="FunFam" id="4.10.70.10:FF:000003">
    <property type="entry name" value="Disintegrin and metalloproteinase domain-containing protein 17"/>
    <property type="match status" value="1"/>
</dbReference>
<evidence type="ECO:0000256" key="3">
    <source>
        <dbReference type="ARBA" id="ARBA00074021"/>
    </source>
</evidence>
<name>A0A017ST56_ASPRC</name>
<dbReference type="STRING" id="1388766.A0A017ST56"/>
<keyword evidence="4" id="KW-0479">Metal-binding</keyword>
<keyword evidence="7" id="KW-0732">Signal</keyword>
<keyword evidence="6" id="KW-0812">Transmembrane</keyword>
<evidence type="ECO:0000313" key="11">
    <source>
        <dbReference type="Proteomes" id="UP000019804"/>
    </source>
</evidence>
<dbReference type="CDD" id="cd04271">
    <property type="entry name" value="ZnMc_ADAM_fungal"/>
    <property type="match status" value="1"/>
</dbReference>
<dbReference type="Gene3D" id="3.40.390.10">
    <property type="entry name" value="Collagenase (Catalytic Domain)"/>
    <property type="match status" value="1"/>
</dbReference>
<dbReference type="Proteomes" id="UP000019804">
    <property type="component" value="Unassembled WGS sequence"/>
</dbReference>
<dbReference type="InterPro" id="IPR034028">
    <property type="entry name" value="ZnMc_ADAM_fungal"/>
</dbReference>
<feature type="active site" evidence="4">
    <location>
        <position position="429"/>
    </location>
</feature>
<keyword evidence="4" id="KW-0862">Zinc</keyword>
<feature type="region of interest" description="Disordered" evidence="5">
    <location>
        <begin position="741"/>
        <end position="784"/>
    </location>
</feature>
<gene>
    <name evidence="10" type="ORF">EURHEDRAFT_29736</name>
</gene>
<keyword evidence="10" id="KW-0482">Metalloprotease</keyword>
<dbReference type="Gene3D" id="4.10.70.10">
    <property type="entry name" value="Disintegrin domain"/>
    <property type="match status" value="1"/>
</dbReference>
<comment type="caution">
    <text evidence="4">Lacks conserved residue(s) required for the propagation of feature annotation.</text>
</comment>
<keyword evidence="6" id="KW-1133">Transmembrane helix</keyword>
<dbReference type="Pfam" id="PF13688">
    <property type="entry name" value="Reprolysin_5"/>
    <property type="match status" value="1"/>
</dbReference>
<feature type="binding site" evidence="4">
    <location>
        <position position="428"/>
    </location>
    <ligand>
        <name>Zn(2+)</name>
        <dbReference type="ChEBI" id="CHEBI:29105"/>
        <note>catalytic</note>
    </ligand>
</feature>
<evidence type="ECO:0000256" key="4">
    <source>
        <dbReference type="PROSITE-ProRule" id="PRU00276"/>
    </source>
</evidence>
<dbReference type="OrthoDB" id="5951731at2759"/>
<evidence type="ECO:0000256" key="1">
    <source>
        <dbReference type="ARBA" id="ARBA00023157"/>
    </source>
</evidence>
<feature type="compositionally biased region" description="Pro residues" evidence="5">
    <location>
        <begin position="741"/>
        <end position="758"/>
    </location>
</feature>
<dbReference type="HOGENOM" id="CLU_012383_1_0_1"/>
<dbReference type="InterPro" id="IPR006586">
    <property type="entry name" value="ADAM_Cys-rich"/>
</dbReference>
<dbReference type="EMBL" id="KK088411">
    <property type="protein sequence ID" value="EYE99789.1"/>
    <property type="molecule type" value="Genomic_DNA"/>
</dbReference>
<keyword evidence="10" id="KW-0645">Protease</keyword>
<dbReference type="SMART" id="SM00608">
    <property type="entry name" value="ACR"/>
    <property type="match status" value="1"/>
</dbReference>
<dbReference type="GO" id="GO:0046872">
    <property type="term" value="F:metal ion binding"/>
    <property type="evidence" value="ECO:0007669"/>
    <property type="project" value="UniProtKB-KW"/>
</dbReference>
<feature type="signal peptide" evidence="7">
    <location>
        <begin position="1"/>
        <end position="25"/>
    </location>
</feature>
<dbReference type="PANTHER" id="PTHR11905">
    <property type="entry name" value="ADAM A DISINTEGRIN AND METALLOPROTEASE DOMAIN"/>
    <property type="match status" value="1"/>
</dbReference>
<keyword evidence="6" id="KW-0472">Membrane</keyword>
<keyword evidence="1" id="KW-1015">Disulfide bond</keyword>
<evidence type="ECO:0000256" key="6">
    <source>
        <dbReference type="SAM" id="Phobius"/>
    </source>
</evidence>
<dbReference type="PROSITE" id="PS50215">
    <property type="entry name" value="ADAM_MEPRO"/>
    <property type="match status" value="1"/>
</dbReference>
<dbReference type="InterPro" id="IPR001590">
    <property type="entry name" value="Peptidase_M12B"/>
</dbReference>
<reference evidence="11" key="1">
    <citation type="journal article" date="2014" name="Nat. Commun.">
        <title>Genomic adaptations of the halophilic Dead Sea filamentous fungus Eurotium rubrum.</title>
        <authorList>
            <person name="Kis-Papo T."/>
            <person name="Weig A.R."/>
            <person name="Riley R."/>
            <person name="Persoh D."/>
            <person name="Salamov A."/>
            <person name="Sun H."/>
            <person name="Lipzen A."/>
            <person name="Wasser S.P."/>
            <person name="Rambold G."/>
            <person name="Grigoriev I.V."/>
            <person name="Nevo E."/>
        </authorList>
    </citation>
    <scope>NUCLEOTIDE SEQUENCE [LARGE SCALE GENOMIC DNA]</scope>
    <source>
        <strain evidence="11">CBS 135680</strain>
    </source>
</reference>
<dbReference type="AlphaFoldDB" id="A0A017ST56"/>
<feature type="domain" description="Disintegrin" evidence="8">
    <location>
        <begin position="514"/>
        <end position="603"/>
    </location>
</feature>
<feature type="chain" id="PRO_5001499860" description="Disintegrin and metalloproteinase domain-containing protein B" evidence="7">
    <location>
        <begin position="26"/>
        <end position="800"/>
    </location>
</feature>
<evidence type="ECO:0000259" key="8">
    <source>
        <dbReference type="PROSITE" id="PS50214"/>
    </source>
</evidence>
<dbReference type="GeneID" id="63693383"/>
<proteinExistence type="predicted"/>
<dbReference type="RefSeq" id="XP_040643477.1">
    <property type="nucleotide sequence ID" value="XM_040778259.1"/>
</dbReference>
<dbReference type="InterPro" id="IPR036436">
    <property type="entry name" value="Disintegrin_dom_sf"/>
</dbReference>
<evidence type="ECO:0000256" key="2">
    <source>
        <dbReference type="ARBA" id="ARBA00056552"/>
    </source>
</evidence>
<dbReference type="Pfam" id="PF00200">
    <property type="entry name" value="Disintegrin"/>
    <property type="match status" value="1"/>
</dbReference>